<comment type="function">
    <text evidence="2 11">Catalyzes the insertion of molybdate into adenylated molybdopterin with the concomitant release of AMP.</text>
</comment>
<dbReference type="EC" id="2.10.1.1" evidence="11"/>
<dbReference type="CDD" id="cd00887">
    <property type="entry name" value="MoeA"/>
    <property type="match status" value="1"/>
</dbReference>
<reference evidence="13 14" key="1">
    <citation type="journal article" date="2016" name="Front. Microbiol.">
        <title>Genomic Resource of Rice Seed Associated Bacteria.</title>
        <authorList>
            <person name="Midha S."/>
            <person name="Bansal K."/>
            <person name="Sharma S."/>
            <person name="Kumar N."/>
            <person name="Patil P.P."/>
            <person name="Chaudhry V."/>
            <person name="Patil P.B."/>
        </authorList>
    </citation>
    <scope>NUCLEOTIDE SEQUENCE [LARGE SCALE GENOMIC DNA]</scope>
    <source>
        <strain evidence="13 14">NS355</strain>
    </source>
</reference>
<dbReference type="Gene3D" id="2.40.340.10">
    <property type="entry name" value="MoeA, C-terminal, domain IV"/>
    <property type="match status" value="1"/>
</dbReference>
<dbReference type="InterPro" id="IPR036425">
    <property type="entry name" value="MoaB/Mog-like_dom_sf"/>
</dbReference>
<evidence type="ECO:0000256" key="3">
    <source>
        <dbReference type="ARBA" id="ARBA00005046"/>
    </source>
</evidence>
<dbReference type="UniPathway" id="UPA00344"/>
<feature type="domain" description="MoaB/Mog" evidence="12">
    <location>
        <begin position="194"/>
        <end position="329"/>
    </location>
</feature>
<dbReference type="Pfam" id="PF03454">
    <property type="entry name" value="MoeA_C"/>
    <property type="match status" value="1"/>
</dbReference>
<comment type="similarity">
    <text evidence="4 11">Belongs to the MoeA family.</text>
</comment>
<evidence type="ECO:0000259" key="12">
    <source>
        <dbReference type="SMART" id="SM00852"/>
    </source>
</evidence>
<evidence type="ECO:0000256" key="5">
    <source>
        <dbReference type="ARBA" id="ARBA00022505"/>
    </source>
</evidence>
<comment type="catalytic activity">
    <reaction evidence="10">
        <text>adenylyl-molybdopterin + molybdate = Mo-molybdopterin + AMP + H(+)</text>
        <dbReference type="Rhea" id="RHEA:35047"/>
        <dbReference type="ChEBI" id="CHEBI:15378"/>
        <dbReference type="ChEBI" id="CHEBI:36264"/>
        <dbReference type="ChEBI" id="CHEBI:62727"/>
        <dbReference type="ChEBI" id="CHEBI:71302"/>
        <dbReference type="ChEBI" id="CHEBI:456215"/>
        <dbReference type="EC" id="2.10.1.1"/>
    </reaction>
</comment>
<comment type="pathway">
    <text evidence="3 11">Cofactor biosynthesis; molybdopterin biosynthesis.</text>
</comment>
<comment type="cofactor">
    <cofactor evidence="1 11">
        <name>Mg(2+)</name>
        <dbReference type="ChEBI" id="CHEBI:18420"/>
    </cofactor>
</comment>
<gene>
    <name evidence="13" type="ORF">NS355_11965</name>
</gene>
<dbReference type="InterPro" id="IPR001453">
    <property type="entry name" value="MoaB/Mog_dom"/>
</dbReference>
<dbReference type="Proteomes" id="UP000073923">
    <property type="component" value="Unassembled WGS sequence"/>
</dbReference>
<dbReference type="Gene3D" id="3.90.105.10">
    <property type="entry name" value="Molybdopterin biosynthesis moea protein, domain 2"/>
    <property type="match status" value="1"/>
</dbReference>
<proteinExistence type="inferred from homology"/>
<organism evidence="13 14">
    <name type="scientific">Sphingomonas yabuuchiae</name>
    <dbReference type="NCBI Taxonomy" id="172044"/>
    <lineage>
        <taxon>Bacteria</taxon>
        <taxon>Pseudomonadati</taxon>
        <taxon>Pseudomonadota</taxon>
        <taxon>Alphaproteobacteria</taxon>
        <taxon>Sphingomonadales</taxon>
        <taxon>Sphingomonadaceae</taxon>
        <taxon>Sphingomonas</taxon>
    </lineage>
</organism>
<keyword evidence="5 11" id="KW-0500">Molybdenum</keyword>
<keyword evidence="6 11" id="KW-0808">Transferase</keyword>
<dbReference type="FunFam" id="3.40.980.10:FF:000004">
    <property type="entry name" value="Molybdopterin molybdenumtransferase"/>
    <property type="match status" value="1"/>
</dbReference>
<evidence type="ECO:0000256" key="6">
    <source>
        <dbReference type="ARBA" id="ARBA00022679"/>
    </source>
</evidence>
<sequence length="410" mass="42312">MAGERTPRQSVLGPKGATVILLPVPEAQARLLALASERPIVELPLREAAGRWAARDVTARRTQPAQDLSAMDGYAIRFQDMPGPWTVIGESAAGRPFGGSVERGQATRIFTGAALPQGADTVLIQEEAGRDGAALTLAGEGPGHRGRNVRRRGLDFSEGVTLIAAGQRLTAARIAVAATGGHATLPVRPTVRVAIAATGDELVPPGSADPAALPESNGVMLAAMLGDLPVEIIDLGILPDDLDKLRDAFAAVEADLLVTTGGASVGDHDLVQPALKAAGGSVDFWRIALRPGKPMMAGRLGQTVVLSLPGNPVSAFVTATLFVRPLIAHLAGAADPLPKPIPAVLGEDLPANGPRIDYLRAAMIDGRVHAAAIQDSSMLLTLARSTCLIVRPPHAPAAAMGDSAEILMLA</sequence>
<dbReference type="InterPro" id="IPR005110">
    <property type="entry name" value="MoeA_linker/N"/>
</dbReference>
<evidence type="ECO:0000256" key="2">
    <source>
        <dbReference type="ARBA" id="ARBA00002901"/>
    </source>
</evidence>
<comment type="caution">
    <text evidence="13">The sequence shown here is derived from an EMBL/GenBank/DDBJ whole genome shotgun (WGS) entry which is preliminary data.</text>
</comment>
<dbReference type="SMART" id="SM00852">
    <property type="entry name" value="MoCF_biosynth"/>
    <property type="match status" value="1"/>
</dbReference>
<dbReference type="Gene3D" id="3.40.980.10">
    <property type="entry name" value="MoaB/Mog-like domain"/>
    <property type="match status" value="1"/>
</dbReference>
<dbReference type="PANTHER" id="PTHR10192">
    <property type="entry name" value="MOLYBDOPTERIN BIOSYNTHESIS PROTEIN"/>
    <property type="match status" value="1"/>
</dbReference>
<evidence type="ECO:0000256" key="7">
    <source>
        <dbReference type="ARBA" id="ARBA00022723"/>
    </source>
</evidence>
<evidence type="ECO:0000313" key="14">
    <source>
        <dbReference type="Proteomes" id="UP000073923"/>
    </source>
</evidence>
<evidence type="ECO:0000256" key="4">
    <source>
        <dbReference type="ARBA" id="ARBA00010763"/>
    </source>
</evidence>
<dbReference type="InterPro" id="IPR038987">
    <property type="entry name" value="MoeA-like"/>
</dbReference>
<dbReference type="InterPro" id="IPR036688">
    <property type="entry name" value="MoeA_C_domain_IV_sf"/>
</dbReference>
<dbReference type="AlphaFoldDB" id="A0A147IPU8"/>
<dbReference type="PATRIC" id="fig|172044.3.peg.2395"/>
<evidence type="ECO:0000256" key="9">
    <source>
        <dbReference type="ARBA" id="ARBA00023150"/>
    </source>
</evidence>
<dbReference type="OrthoDB" id="9804758at2"/>
<keyword evidence="8 11" id="KW-0460">Magnesium</keyword>
<dbReference type="EMBL" id="LDTF01000063">
    <property type="protein sequence ID" value="KTT97398.1"/>
    <property type="molecule type" value="Genomic_DNA"/>
</dbReference>
<dbReference type="Pfam" id="PF03453">
    <property type="entry name" value="MoeA_N"/>
    <property type="match status" value="1"/>
</dbReference>
<accession>A0A147IPU8</accession>
<dbReference type="SUPFAM" id="SSF53218">
    <property type="entry name" value="Molybdenum cofactor biosynthesis proteins"/>
    <property type="match status" value="1"/>
</dbReference>
<dbReference type="GO" id="GO:0005829">
    <property type="term" value="C:cytosol"/>
    <property type="evidence" value="ECO:0007669"/>
    <property type="project" value="TreeGrafter"/>
</dbReference>
<evidence type="ECO:0000313" key="13">
    <source>
        <dbReference type="EMBL" id="KTT97398.1"/>
    </source>
</evidence>
<protein>
    <recommendedName>
        <fullName evidence="11">Molybdopterin molybdenumtransferase</fullName>
        <ecNumber evidence="11">2.10.1.1</ecNumber>
    </recommendedName>
</protein>
<evidence type="ECO:0000256" key="11">
    <source>
        <dbReference type="RuleBase" id="RU365090"/>
    </source>
</evidence>
<keyword evidence="9 11" id="KW-0501">Molybdenum cofactor biosynthesis</keyword>
<dbReference type="GO" id="GO:0061599">
    <property type="term" value="F:molybdopterin molybdotransferase activity"/>
    <property type="evidence" value="ECO:0007669"/>
    <property type="project" value="UniProtKB-UniRule"/>
</dbReference>
<evidence type="ECO:0000256" key="10">
    <source>
        <dbReference type="ARBA" id="ARBA00047317"/>
    </source>
</evidence>
<dbReference type="GO" id="GO:0006777">
    <property type="term" value="P:Mo-molybdopterin cofactor biosynthetic process"/>
    <property type="evidence" value="ECO:0007669"/>
    <property type="project" value="UniProtKB-UniRule"/>
</dbReference>
<dbReference type="GO" id="GO:0046872">
    <property type="term" value="F:metal ion binding"/>
    <property type="evidence" value="ECO:0007669"/>
    <property type="project" value="UniProtKB-UniRule"/>
</dbReference>
<dbReference type="InterPro" id="IPR005111">
    <property type="entry name" value="MoeA_C_domain_IV"/>
</dbReference>
<dbReference type="Pfam" id="PF00994">
    <property type="entry name" value="MoCF_biosynth"/>
    <property type="match status" value="1"/>
</dbReference>
<dbReference type="Gene3D" id="2.170.190.11">
    <property type="entry name" value="Molybdopterin biosynthesis moea protein, domain 3"/>
    <property type="match status" value="1"/>
</dbReference>
<evidence type="ECO:0000256" key="1">
    <source>
        <dbReference type="ARBA" id="ARBA00001946"/>
    </source>
</evidence>
<dbReference type="SUPFAM" id="SSF63882">
    <property type="entry name" value="MoeA N-terminal region -like"/>
    <property type="match status" value="1"/>
</dbReference>
<dbReference type="SUPFAM" id="SSF63867">
    <property type="entry name" value="MoeA C-terminal domain-like"/>
    <property type="match status" value="1"/>
</dbReference>
<evidence type="ECO:0000256" key="8">
    <source>
        <dbReference type="ARBA" id="ARBA00022842"/>
    </source>
</evidence>
<name>A0A147IPU8_9SPHN</name>
<dbReference type="InterPro" id="IPR036135">
    <property type="entry name" value="MoeA_linker/N_sf"/>
</dbReference>
<dbReference type="PANTHER" id="PTHR10192:SF5">
    <property type="entry name" value="GEPHYRIN"/>
    <property type="match status" value="1"/>
</dbReference>
<keyword evidence="7 11" id="KW-0479">Metal-binding</keyword>
<dbReference type="NCBIfam" id="NF045515">
    <property type="entry name" value="Glp_gephyrin"/>
    <property type="match status" value="1"/>
</dbReference>